<dbReference type="Pfam" id="PF00023">
    <property type="entry name" value="Ank"/>
    <property type="match status" value="1"/>
</dbReference>
<evidence type="ECO:0000259" key="4">
    <source>
        <dbReference type="Pfam" id="PF22939"/>
    </source>
</evidence>
<sequence>MPPKKALEHASFYTVGWIAALAHERAAALMLLDERHERPSDFVKNESDQNSYSWGQIGAHKIVIASLPAGKYGLVSAADTASGLRASLPHIRIGLLVGIGAGIPGEHIKPDGQIALKRNILLGDVVVGIPDGTNGGVVQYDLYKAKGEAGGFERKGFLNAAPGALLGAVAALQAEHEIGASQLNTFLEVFKSNAKTRTQYGYPGSAKDHIRAYLQTKATGEVRMEVAIHYGTIISGNTLVKSAVDRDVIVTQLELENIRPLCLEMEAAGMMNSFPCIVIRGVCDYADEHKNDEWQRYAAATAAAYAKELLTYVDPAEIKKERALGEVLDNIYIAVHQVKSDTTQLRNIVTSSETEARLRWICPVDYAQIYDTYSKACVQNTGQWLLEHKKFQHWLSEGRVLYCPGSPGVGKTMLATRVIEYVYTTILRSRDMAMAYIYFDHARQGEQDLVHLLSCLLRQLSHAADHPELREALREVAREEFAQVYVVVDALDECELRTRLGLVTLLRSMAQTGNVKLMATSRLIPEIDDLFSEDVRLNLSADEQDISKYVRGRAIELQNILLFSHDVFESIVGTIVPAVQGMFLLARLHMDTLKSKTSPRDIVDSLQSLPDGYNGAYEAAMARVNNQDDGHRRLANRVLMWVVCAKRPLLANELHHAIAIRHGDKVLRTDGLIRIELLVAACAGLVALRDSSMEAKDGVKSGLVVHLAHYTTQEYFDRTRETWFSKAELLMSQSCLSYLTLHHFETEPCEDDAELESRLGQYPFFEYAAKCWGLHALTLEMEGNEDDWKVLLRAIAPFLHSTRLTDAAIQVQTLGAMRIAGHASRTPRKSTACHLFARSGLGKLCDHCHEIGIDVSIADSNGNSALFYALEYCPPISAENMLSWSQRTDLSKFGDMALWYAVRHQQHATITYLLKLEYIDPNSRLHSKTPLIWSAWSGHTETVRLLLDCPRVNINVVAEKAGSALLNAVKNQHWDAAKLLLDKEGIDTEALLSRFLDAARRGSLDFIRLLLDAPRFPVNFVDSLSRCALSYAAEHGREWVVEMLLVASGVTVDLADQDGNTPLFWAVMHNRGAVVRQLLDVGRADVNTVGRVRHEGKLIASPLLVTAVLGQLDAIVDAILSKENVLVDRPDELGCTALYYACRNGNSNTVKALIGSHNANIHWRTPFDQTPWTIAALKGYPAIIRILIESDVSLLNSRDRNECTALFHAAQLGHIKVLGLIPGYQGADINATNTAGETALIAAARTGMDDSTHALLKQDGVDVNVRDVEGRTAFWHACHRSGPSPVKLLGHHEDVAVTLYDHNGQTLLVSTAAQDRKDMTRFLLADSAIDVDVQGWTGANPLSYAHQCSGASTALILCGHDAIDVNMADNEGCSPLMAATKAQNYGLVSSLLRLPGINIGAKDESGRTALWFACDTQQLNIALLLAESHPFSLHVCDTKGYSPFLRLLRTKNPLILQLCLTLDPSLIHRRNRFGNTALHVAALSGYNEATMWLLSCERIDVSARNEVGQTPLHLAALEGHTAVVKTLLATSAMNLNAETQNQVAAFISRSKKRSLGNNQLPYGGRVEHGRSARH</sequence>
<feature type="repeat" description="ANK" evidence="3">
    <location>
        <begin position="1507"/>
        <end position="1532"/>
    </location>
</feature>
<dbReference type="InterPro" id="IPR054471">
    <property type="entry name" value="GPIID_WHD"/>
</dbReference>
<dbReference type="InterPro" id="IPR056884">
    <property type="entry name" value="NPHP3-like_N"/>
</dbReference>
<dbReference type="PANTHER" id="PTHR24198">
    <property type="entry name" value="ANKYRIN REPEAT AND PROTEIN KINASE DOMAIN-CONTAINING PROTEIN"/>
    <property type="match status" value="1"/>
</dbReference>
<dbReference type="OrthoDB" id="3649992at2759"/>
<dbReference type="PROSITE" id="PS50297">
    <property type="entry name" value="ANK_REP_REGION"/>
    <property type="match status" value="1"/>
</dbReference>
<feature type="repeat" description="ANK" evidence="3">
    <location>
        <begin position="1473"/>
        <end position="1506"/>
    </location>
</feature>
<reference evidence="6" key="1">
    <citation type="submission" date="2020-04" db="EMBL/GenBank/DDBJ databases">
        <title>Draft genome resource of the tomato pathogen Pseudocercospora fuligena.</title>
        <authorList>
            <person name="Zaccaron A."/>
        </authorList>
    </citation>
    <scope>NUCLEOTIDE SEQUENCE</scope>
    <source>
        <strain evidence="6">PF001</strain>
    </source>
</reference>
<dbReference type="Gene3D" id="3.40.50.1580">
    <property type="entry name" value="Nucleoside phosphorylase domain"/>
    <property type="match status" value="1"/>
</dbReference>
<dbReference type="PROSITE" id="PS50088">
    <property type="entry name" value="ANK_REPEAT"/>
    <property type="match status" value="3"/>
</dbReference>
<dbReference type="InterPro" id="IPR036770">
    <property type="entry name" value="Ankyrin_rpt-contain_sf"/>
</dbReference>
<dbReference type="Pfam" id="PF12796">
    <property type="entry name" value="Ank_2"/>
    <property type="match status" value="5"/>
</dbReference>
<dbReference type="GO" id="GO:0009116">
    <property type="term" value="P:nucleoside metabolic process"/>
    <property type="evidence" value="ECO:0007669"/>
    <property type="project" value="InterPro"/>
</dbReference>
<dbReference type="SUPFAM" id="SSF48403">
    <property type="entry name" value="Ankyrin repeat"/>
    <property type="match status" value="2"/>
</dbReference>
<evidence type="ECO:0000259" key="5">
    <source>
        <dbReference type="Pfam" id="PF24883"/>
    </source>
</evidence>
<dbReference type="EMBL" id="JABCIY010000213">
    <property type="protein sequence ID" value="KAF7188221.1"/>
    <property type="molecule type" value="Genomic_DNA"/>
</dbReference>
<dbReference type="InterPro" id="IPR035994">
    <property type="entry name" value="Nucleoside_phosphorylase_sf"/>
</dbReference>
<dbReference type="Pfam" id="PF24883">
    <property type="entry name" value="NPHP3_N"/>
    <property type="match status" value="1"/>
</dbReference>
<dbReference type="InterPro" id="IPR027417">
    <property type="entry name" value="P-loop_NTPase"/>
</dbReference>
<evidence type="ECO:0000256" key="1">
    <source>
        <dbReference type="ARBA" id="ARBA00022737"/>
    </source>
</evidence>
<dbReference type="Pfam" id="PF22939">
    <property type="entry name" value="WHD_GPIID"/>
    <property type="match status" value="1"/>
</dbReference>
<dbReference type="Gene3D" id="3.40.50.300">
    <property type="entry name" value="P-loop containing nucleotide triphosphate hydrolases"/>
    <property type="match status" value="1"/>
</dbReference>
<proteinExistence type="predicted"/>
<comment type="caution">
    <text evidence="6">The sequence shown here is derived from an EMBL/GenBank/DDBJ whole genome shotgun (WGS) entry which is preliminary data.</text>
</comment>
<keyword evidence="2 3" id="KW-0040">ANK repeat</keyword>
<name>A0A8H6R909_9PEZI</name>
<dbReference type="SMART" id="SM00248">
    <property type="entry name" value="ANK"/>
    <property type="match status" value="16"/>
</dbReference>
<organism evidence="6 7">
    <name type="scientific">Pseudocercospora fuligena</name>
    <dbReference type="NCBI Taxonomy" id="685502"/>
    <lineage>
        <taxon>Eukaryota</taxon>
        <taxon>Fungi</taxon>
        <taxon>Dikarya</taxon>
        <taxon>Ascomycota</taxon>
        <taxon>Pezizomycotina</taxon>
        <taxon>Dothideomycetes</taxon>
        <taxon>Dothideomycetidae</taxon>
        <taxon>Mycosphaerellales</taxon>
        <taxon>Mycosphaerellaceae</taxon>
        <taxon>Pseudocercospora</taxon>
    </lineage>
</organism>
<feature type="domain" description="GPI inositol-deacylase winged helix" evidence="4">
    <location>
        <begin position="630"/>
        <end position="716"/>
    </location>
</feature>
<accession>A0A8H6R909</accession>
<evidence type="ECO:0000313" key="6">
    <source>
        <dbReference type="EMBL" id="KAF7188221.1"/>
    </source>
</evidence>
<dbReference type="GO" id="GO:0003824">
    <property type="term" value="F:catalytic activity"/>
    <property type="evidence" value="ECO:0007669"/>
    <property type="project" value="InterPro"/>
</dbReference>
<dbReference type="Gene3D" id="1.25.40.20">
    <property type="entry name" value="Ankyrin repeat-containing domain"/>
    <property type="match status" value="5"/>
</dbReference>
<keyword evidence="7" id="KW-1185">Reference proteome</keyword>
<protein>
    <submittedName>
        <fullName evidence="6">Ankyrin-3</fullName>
    </submittedName>
</protein>
<dbReference type="InterPro" id="IPR002110">
    <property type="entry name" value="Ankyrin_rpt"/>
</dbReference>
<feature type="domain" description="Nephrocystin 3-like N-terminal" evidence="5">
    <location>
        <begin position="380"/>
        <end position="480"/>
    </location>
</feature>
<evidence type="ECO:0000256" key="3">
    <source>
        <dbReference type="PROSITE-ProRule" id="PRU00023"/>
    </source>
</evidence>
<dbReference type="SUPFAM" id="SSF53167">
    <property type="entry name" value="Purine and uridine phosphorylases"/>
    <property type="match status" value="1"/>
</dbReference>
<evidence type="ECO:0000256" key="2">
    <source>
        <dbReference type="ARBA" id="ARBA00023043"/>
    </source>
</evidence>
<gene>
    <name evidence="6" type="ORF">HII31_10506</name>
</gene>
<feature type="repeat" description="ANK" evidence="3">
    <location>
        <begin position="1235"/>
        <end position="1268"/>
    </location>
</feature>
<dbReference type="Pfam" id="PF13637">
    <property type="entry name" value="Ank_4"/>
    <property type="match status" value="1"/>
</dbReference>
<keyword evidence="1" id="KW-0677">Repeat</keyword>
<evidence type="ECO:0000313" key="7">
    <source>
        <dbReference type="Proteomes" id="UP000660729"/>
    </source>
</evidence>
<dbReference type="PANTHER" id="PTHR24198:SF165">
    <property type="entry name" value="ANKYRIN REPEAT-CONTAINING PROTEIN-RELATED"/>
    <property type="match status" value="1"/>
</dbReference>
<dbReference type="Proteomes" id="UP000660729">
    <property type="component" value="Unassembled WGS sequence"/>
</dbReference>
<dbReference type="SUPFAM" id="SSF52540">
    <property type="entry name" value="P-loop containing nucleoside triphosphate hydrolases"/>
    <property type="match status" value="1"/>
</dbReference>